<dbReference type="CDD" id="cd05236">
    <property type="entry name" value="FAR-N_SDR_e"/>
    <property type="match status" value="1"/>
</dbReference>
<dbReference type="PANTHER" id="PTHR11011">
    <property type="entry name" value="MALE STERILITY PROTEIN 2-RELATED"/>
    <property type="match status" value="1"/>
</dbReference>
<dbReference type="RefSeq" id="WP_073473025.1">
    <property type="nucleotide sequence ID" value="NZ_FQZU01000003.1"/>
</dbReference>
<dbReference type="GO" id="GO:0010345">
    <property type="term" value="P:suberin biosynthetic process"/>
    <property type="evidence" value="ECO:0007669"/>
    <property type="project" value="TreeGrafter"/>
</dbReference>
<sequence length="535" mass="60786">MIKEYFNNKTILITGSTGFLGKVLLERILWEAPDIGKIRLLARPGKANGSPHEAAKKRLEQSLLDSAAFARLRSRHPDFVSFLDEKLEVYACDLFEKDLGLKKKDQTKLFENLDAIIHIAACVNWDERFDYSVRVNTLAGARLMEMAKRATPPPRFVHVSSAFVHGSRSGEVFEEPFDPKKSIANVLGNGAHPFDLDEEISRALEYADKVHEDADHPSKKPIFEKNAKELAGIKKYASESMDQLIERARNWHIRQELSAYGRERARLHGWFDSYTLSKAMAEMLLTKNHGPVPLSIIRPPGITSAVKDPIQGWLEGYHLVEPLIEGVGRGMIKAFPGDPQTIIDTVPVDYVVNLIMAACALQGEEGAMSVFQIGTSHRKPITLKEISKIWLEYFKRDPLMDKKGKPCKPAPAQFYPDPKKFVDFYQKKRKLPLTMAGKVISSIPIVRSLGPAKKACKWIDGTAKQIDRLCQFSDLYSVYTINTWKFMTHNTLALLDKMPKEDQKAFNVDSSTLDWERYWTETHIPGMRRFVINER</sequence>
<evidence type="ECO:0000259" key="4">
    <source>
        <dbReference type="Pfam" id="PF03015"/>
    </source>
</evidence>
<organism evidence="6 7">
    <name type="scientific">Desulfatibacillum alkenivorans DSM 16219</name>
    <dbReference type="NCBI Taxonomy" id="1121393"/>
    <lineage>
        <taxon>Bacteria</taxon>
        <taxon>Pseudomonadati</taxon>
        <taxon>Thermodesulfobacteriota</taxon>
        <taxon>Desulfobacteria</taxon>
        <taxon>Desulfobacterales</taxon>
        <taxon>Desulfatibacillaceae</taxon>
        <taxon>Desulfatibacillum</taxon>
    </lineage>
</organism>
<keyword evidence="2" id="KW-0444">Lipid biosynthesis</keyword>
<keyword evidence="7" id="KW-1185">Reference proteome</keyword>
<dbReference type="AlphaFoldDB" id="A0A1M6F9S0"/>
<dbReference type="GO" id="GO:0035336">
    <property type="term" value="P:long-chain fatty-acyl-CoA metabolic process"/>
    <property type="evidence" value="ECO:0007669"/>
    <property type="project" value="TreeGrafter"/>
</dbReference>
<evidence type="ECO:0000256" key="2">
    <source>
        <dbReference type="ARBA" id="ARBA00022516"/>
    </source>
</evidence>
<evidence type="ECO:0000256" key="1">
    <source>
        <dbReference type="ARBA" id="ARBA00005928"/>
    </source>
</evidence>
<dbReference type="Pfam" id="PF03015">
    <property type="entry name" value="Sterile"/>
    <property type="match status" value="1"/>
</dbReference>
<dbReference type="InterPro" id="IPR026055">
    <property type="entry name" value="FAR"/>
</dbReference>
<comment type="similarity">
    <text evidence="1">Belongs to the fatty acyl-CoA reductase family.</text>
</comment>
<dbReference type="GO" id="GO:0080019">
    <property type="term" value="F:alcohol-forming very long-chain fatty acyl-CoA reductase activity"/>
    <property type="evidence" value="ECO:0007669"/>
    <property type="project" value="InterPro"/>
</dbReference>
<keyword evidence="3" id="KW-0443">Lipid metabolism</keyword>
<evidence type="ECO:0000313" key="7">
    <source>
        <dbReference type="Proteomes" id="UP000183994"/>
    </source>
</evidence>
<dbReference type="CDD" id="cd09071">
    <property type="entry name" value="FAR_C"/>
    <property type="match status" value="1"/>
</dbReference>
<dbReference type="EMBL" id="FQZU01000003">
    <property type="protein sequence ID" value="SHI94488.1"/>
    <property type="molecule type" value="Genomic_DNA"/>
</dbReference>
<dbReference type="Gene3D" id="3.40.50.720">
    <property type="entry name" value="NAD(P)-binding Rossmann-like Domain"/>
    <property type="match status" value="1"/>
</dbReference>
<feature type="domain" description="Thioester reductase (TE)" evidence="5">
    <location>
        <begin position="13"/>
        <end position="355"/>
    </location>
</feature>
<dbReference type="PANTHER" id="PTHR11011:SF45">
    <property type="entry name" value="FATTY ACYL-COA REDUCTASE CG8306-RELATED"/>
    <property type="match status" value="1"/>
</dbReference>
<dbReference type="OrthoDB" id="9799237at2"/>
<dbReference type="InterPro" id="IPR033640">
    <property type="entry name" value="FAR_C"/>
</dbReference>
<evidence type="ECO:0000259" key="5">
    <source>
        <dbReference type="Pfam" id="PF07993"/>
    </source>
</evidence>
<accession>A0A1M6F9S0</accession>
<reference evidence="7" key="1">
    <citation type="submission" date="2016-11" db="EMBL/GenBank/DDBJ databases">
        <authorList>
            <person name="Varghese N."/>
            <person name="Submissions S."/>
        </authorList>
    </citation>
    <scope>NUCLEOTIDE SEQUENCE [LARGE SCALE GENOMIC DNA]</scope>
    <source>
        <strain evidence="7">DSM 16219</strain>
    </source>
</reference>
<evidence type="ECO:0000313" key="6">
    <source>
        <dbReference type="EMBL" id="SHI94488.1"/>
    </source>
</evidence>
<dbReference type="STRING" id="1121393.SAMN02745216_00760"/>
<name>A0A1M6F9S0_9BACT</name>
<gene>
    <name evidence="6" type="ORF">SAMN02745216_00760</name>
</gene>
<dbReference type="Proteomes" id="UP000183994">
    <property type="component" value="Unassembled WGS sequence"/>
</dbReference>
<dbReference type="InterPro" id="IPR036291">
    <property type="entry name" value="NAD(P)-bd_dom_sf"/>
</dbReference>
<dbReference type="InterPro" id="IPR013120">
    <property type="entry name" value="FAR_NAD-bd"/>
</dbReference>
<evidence type="ECO:0000256" key="3">
    <source>
        <dbReference type="ARBA" id="ARBA00023098"/>
    </source>
</evidence>
<proteinExistence type="inferred from homology"/>
<dbReference type="Pfam" id="PF07993">
    <property type="entry name" value="NAD_binding_4"/>
    <property type="match status" value="1"/>
</dbReference>
<feature type="domain" description="Fatty acyl-CoA reductase C-terminal" evidence="4">
    <location>
        <begin position="464"/>
        <end position="534"/>
    </location>
</feature>
<protein>
    <submittedName>
        <fullName evidence="6">Fatty acyl-CoA reductase</fullName>
    </submittedName>
</protein>
<dbReference type="SUPFAM" id="SSF51735">
    <property type="entry name" value="NAD(P)-binding Rossmann-fold domains"/>
    <property type="match status" value="1"/>
</dbReference>